<dbReference type="Gene3D" id="1.10.287.1260">
    <property type="match status" value="1"/>
</dbReference>
<keyword evidence="8" id="KW-1185">Reference proteome</keyword>
<gene>
    <name evidence="7" type="ORF">ACFO5X_15785</name>
</gene>
<feature type="domain" description="Mechanosensitive ion channel MscS" evidence="6">
    <location>
        <begin position="90"/>
        <end position="156"/>
    </location>
</feature>
<proteinExistence type="predicted"/>
<dbReference type="PANTHER" id="PTHR30566">
    <property type="entry name" value="YNAI-RELATED MECHANOSENSITIVE ION CHANNEL"/>
    <property type="match status" value="1"/>
</dbReference>
<comment type="caution">
    <text evidence="7">The sequence shown here is derived from an EMBL/GenBank/DDBJ whole genome shotgun (WGS) entry which is preliminary data.</text>
</comment>
<accession>A0ABV9KJ32</accession>
<evidence type="ECO:0000256" key="1">
    <source>
        <dbReference type="ARBA" id="ARBA00004370"/>
    </source>
</evidence>
<dbReference type="Pfam" id="PF00924">
    <property type="entry name" value="MS_channel_2nd"/>
    <property type="match status" value="1"/>
</dbReference>
<reference evidence="8" key="1">
    <citation type="journal article" date="2019" name="Int. J. Syst. Evol. Microbiol.">
        <title>The Global Catalogue of Microorganisms (GCM) 10K type strain sequencing project: providing services to taxonomists for standard genome sequencing and annotation.</title>
        <authorList>
            <consortium name="The Broad Institute Genomics Platform"/>
            <consortium name="The Broad Institute Genome Sequencing Center for Infectious Disease"/>
            <person name="Wu L."/>
            <person name="Ma J."/>
        </authorList>
    </citation>
    <scope>NUCLEOTIDE SEQUENCE [LARGE SCALE GENOMIC DNA]</scope>
    <source>
        <strain evidence="8">CGMCC 4.7283</strain>
    </source>
</reference>
<feature type="transmembrane region" description="Helical" evidence="5">
    <location>
        <begin position="68"/>
        <end position="87"/>
    </location>
</feature>
<evidence type="ECO:0000256" key="5">
    <source>
        <dbReference type="SAM" id="Phobius"/>
    </source>
</evidence>
<evidence type="ECO:0000256" key="4">
    <source>
        <dbReference type="ARBA" id="ARBA00023136"/>
    </source>
</evidence>
<feature type="transmembrane region" description="Helical" evidence="5">
    <location>
        <begin position="41"/>
        <end position="62"/>
    </location>
</feature>
<organism evidence="7 8">
    <name type="scientific">Seohaeicola nanhaiensis</name>
    <dbReference type="NCBI Taxonomy" id="1387282"/>
    <lineage>
        <taxon>Bacteria</taxon>
        <taxon>Pseudomonadati</taxon>
        <taxon>Pseudomonadota</taxon>
        <taxon>Alphaproteobacteria</taxon>
        <taxon>Rhodobacterales</taxon>
        <taxon>Roseobacteraceae</taxon>
        <taxon>Seohaeicola</taxon>
    </lineage>
</organism>
<evidence type="ECO:0000313" key="8">
    <source>
        <dbReference type="Proteomes" id="UP001595973"/>
    </source>
</evidence>
<dbReference type="InterPro" id="IPR010920">
    <property type="entry name" value="LSM_dom_sf"/>
</dbReference>
<evidence type="ECO:0000256" key="2">
    <source>
        <dbReference type="ARBA" id="ARBA00022692"/>
    </source>
</evidence>
<dbReference type="Gene3D" id="2.30.30.60">
    <property type="match status" value="1"/>
</dbReference>
<keyword evidence="3 5" id="KW-1133">Transmembrane helix</keyword>
<dbReference type="InterPro" id="IPR023408">
    <property type="entry name" value="MscS_beta-dom_sf"/>
</dbReference>
<evidence type="ECO:0000313" key="7">
    <source>
        <dbReference type="EMBL" id="MFC4670023.1"/>
    </source>
</evidence>
<keyword evidence="2 5" id="KW-0812">Transmembrane</keyword>
<dbReference type="SUPFAM" id="SSF50182">
    <property type="entry name" value="Sm-like ribonucleoproteins"/>
    <property type="match status" value="1"/>
</dbReference>
<dbReference type="InterPro" id="IPR006685">
    <property type="entry name" value="MscS_channel_2nd"/>
</dbReference>
<dbReference type="EMBL" id="JBHSGI010000024">
    <property type="protein sequence ID" value="MFC4670023.1"/>
    <property type="molecule type" value="Genomic_DNA"/>
</dbReference>
<dbReference type="PANTHER" id="PTHR30566:SF25">
    <property type="entry name" value="INNER MEMBRANE PROTEIN"/>
    <property type="match status" value="1"/>
</dbReference>
<evidence type="ECO:0000256" key="3">
    <source>
        <dbReference type="ARBA" id="ARBA00022989"/>
    </source>
</evidence>
<protein>
    <submittedName>
        <fullName evidence="7">Mechanosensitive ion channel family protein</fullName>
    </submittedName>
</protein>
<dbReference type="Proteomes" id="UP001595973">
    <property type="component" value="Unassembled WGS sequence"/>
</dbReference>
<comment type="subcellular location">
    <subcellularLocation>
        <location evidence="1">Membrane</location>
    </subcellularLocation>
</comment>
<keyword evidence="4 5" id="KW-0472">Membrane</keyword>
<evidence type="ECO:0000259" key="6">
    <source>
        <dbReference type="Pfam" id="PF00924"/>
    </source>
</evidence>
<name>A0ABV9KJ32_9RHOB</name>
<dbReference type="RefSeq" id="WP_380718591.1">
    <property type="nucleotide sequence ID" value="NZ_JBHSGI010000024.1"/>
</dbReference>
<sequence>MLIGWVVHTALHIWLTVYLRRFKLDAEDNLLARKHVTQSRILARVAGVLIVMITAAAVLMTFESVRQIGVSLLAAGGAAGVVVGLALQPVLKNLFAGIQLAVTQPIRIHDALIVEGEWGQVEEITATYVVVKIWDWRRLIVPLGYFIEQPFQNWTRDTASLIGTVMLYLDHRADVDRLRREGRRIVEATPLWDRDVYAVQVTDFRERVMEVRILASARNAPRTFDLRCEIREKLIAFIQAEMPEALPRTREELTLDPDRALPRALALNGGTGKAS</sequence>